<proteinExistence type="predicted"/>
<organism evidence="2 3">
    <name type="scientific">Vulcanimicrobium alpinum</name>
    <dbReference type="NCBI Taxonomy" id="3016050"/>
    <lineage>
        <taxon>Bacteria</taxon>
        <taxon>Bacillati</taxon>
        <taxon>Vulcanimicrobiota</taxon>
        <taxon>Vulcanimicrobiia</taxon>
        <taxon>Vulcanimicrobiales</taxon>
        <taxon>Vulcanimicrobiaceae</taxon>
        <taxon>Vulcanimicrobium</taxon>
    </lineage>
</organism>
<evidence type="ECO:0000259" key="1">
    <source>
        <dbReference type="Pfam" id="PF01965"/>
    </source>
</evidence>
<name>A0AAN1XWX8_UNVUL</name>
<dbReference type="InterPro" id="IPR052158">
    <property type="entry name" value="INH-QAR"/>
</dbReference>
<evidence type="ECO:0000313" key="3">
    <source>
        <dbReference type="Proteomes" id="UP001317532"/>
    </source>
</evidence>
<dbReference type="InterPro" id="IPR002818">
    <property type="entry name" value="DJ-1/PfpI"/>
</dbReference>
<keyword evidence="3" id="KW-1185">Reference proteome</keyword>
<sequence length="211" mass="21674">MTIAILAFDGVDELDLVGPFEVFARAAQQRPGISVRIASVSGERDILGGYGLPFSAGGPLGDAPQILIVPGGGWVSGDARGVRSEIARGELPRLIAEAHRAGATIASVCTGAMAVAAAGVLGNRPATTHRGAMGDLRATGATIVDAHVVDDGDLVTSGGVTHGIDLALWLVERFFGAPLAQSIARVLEYQRTTSIWISPGTLAEIEGARAR</sequence>
<protein>
    <submittedName>
        <fullName evidence="2">Thiamine synthesis protein ThiJ</fullName>
    </submittedName>
</protein>
<dbReference type="KEGG" id="vab:WPS_11340"/>
<dbReference type="Gene3D" id="3.40.50.880">
    <property type="match status" value="1"/>
</dbReference>
<dbReference type="RefSeq" id="WP_317996873.1">
    <property type="nucleotide sequence ID" value="NZ_AP025523.1"/>
</dbReference>
<accession>A0AAN1XWX8</accession>
<reference evidence="2 3" key="1">
    <citation type="journal article" date="2022" name="ISME Commun">
        <title>Vulcanimicrobium alpinus gen. nov. sp. nov., the first cultivated representative of the candidate phylum 'Eremiobacterota', is a metabolically versatile aerobic anoxygenic phototroph.</title>
        <authorList>
            <person name="Yabe S."/>
            <person name="Muto K."/>
            <person name="Abe K."/>
            <person name="Yokota A."/>
            <person name="Staudigel H."/>
            <person name="Tebo B.M."/>
        </authorList>
    </citation>
    <scope>NUCLEOTIDE SEQUENCE [LARGE SCALE GENOMIC DNA]</scope>
    <source>
        <strain evidence="2 3">WC8-2</strain>
    </source>
</reference>
<evidence type="ECO:0000313" key="2">
    <source>
        <dbReference type="EMBL" id="BDE05858.1"/>
    </source>
</evidence>
<dbReference type="InterPro" id="IPR029062">
    <property type="entry name" value="Class_I_gatase-like"/>
</dbReference>
<dbReference type="AlphaFoldDB" id="A0AAN1XWX8"/>
<dbReference type="PANTHER" id="PTHR43130">
    <property type="entry name" value="ARAC-FAMILY TRANSCRIPTIONAL REGULATOR"/>
    <property type="match status" value="1"/>
</dbReference>
<dbReference type="EMBL" id="AP025523">
    <property type="protein sequence ID" value="BDE05858.1"/>
    <property type="molecule type" value="Genomic_DNA"/>
</dbReference>
<dbReference type="PANTHER" id="PTHR43130:SF3">
    <property type="entry name" value="HTH-TYPE TRANSCRIPTIONAL REGULATOR RV1931C"/>
    <property type="match status" value="1"/>
</dbReference>
<dbReference type="SUPFAM" id="SSF52317">
    <property type="entry name" value="Class I glutamine amidotransferase-like"/>
    <property type="match status" value="1"/>
</dbReference>
<gene>
    <name evidence="2" type="ORF">WPS_11340</name>
</gene>
<dbReference type="Proteomes" id="UP001317532">
    <property type="component" value="Chromosome"/>
</dbReference>
<dbReference type="Pfam" id="PF01965">
    <property type="entry name" value="DJ-1_PfpI"/>
    <property type="match status" value="1"/>
</dbReference>
<feature type="domain" description="DJ-1/PfpI" evidence="1">
    <location>
        <begin position="2"/>
        <end position="172"/>
    </location>
</feature>